<evidence type="ECO:0000256" key="1">
    <source>
        <dbReference type="SAM" id="MobiDB-lite"/>
    </source>
</evidence>
<feature type="region of interest" description="Disordered" evidence="1">
    <location>
        <begin position="1"/>
        <end position="68"/>
    </location>
</feature>
<protein>
    <submittedName>
        <fullName evidence="2">Uncharacterized protein</fullName>
    </submittedName>
</protein>
<accession>A0A8S5SE72</accession>
<proteinExistence type="predicted"/>
<reference evidence="2" key="1">
    <citation type="journal article" date="2021" name="Proc. Natl. Acad. Sci. U.S.A.">
        <title>A Catalog of Tens of Thousands of Viruses from Human Metagenomes Reveals Hidden Associations with Chronic Diseases.</title>
        <authorList>
            <person name="Tisza M.J."/>
            <person name="Buck C.B."/>
        </authorList>
    </citation>
    <scope>NUCLEOTIDE SEQUENCE</scope>
    <source>
        <strain evidence="2">Ct3q24</strain>
    </source>
</reference>
<organism evidence="2">
    <name type="scientific">Siphoviridae sp. ct3q24</name>
    <dbReference type="NCBI Taxonomy" id="2827772"/>
    <lineage>
        <taxon>Viruses</taxon>
        <taxon>Duplodnaviria</taxon>
        <taxon>Heunggongvirae</taxon>
        <taxon>Uroviricota</taxon>
        <taxon>Caudoviricetes</taxon>
    </lineage>
</organism>
<sequence>MSKGLFGGASAPAAIKVPDPTPTAVADSGQTGDSLAAGQKKKKRGFDSTVSDATILGNAGQDTKRTLG</sequence>
<name>A0A8S5SE72_9CAUD</name>
<evidence type="ECO:0000313" key="2">
    <source>
        <dbReference type="EMBL" id="DAF49348.1"/>
    </source>
</evidence>
<dbReference type="EMBL" id="BK032580">
    <property type="protein sequence ID" value="DAF49348.1"/>
    <property type="molecule type" value="Genomic_DNA"/>
</dbReference>